<dbReference type="EMBL" id="CABITT030000003">
    <property type="protein sequence ID" value="VVA98497.1"/>
    <property type="molecule type" value="Genomic_DNA"/>
</dbReference>
<organism evidence="6 7">
    <name type="scientific">Arabis nemorensis</name>
    <dbReference type="NCBI Taxonomy" id="586526"/>
    <lineage>
        <taxon>Eukaryota</taxon>
        <taxon>Viridiplantae</taxon>
        <taxon>Streptophyta</taxon>
        <taxon>Embryophyta</taxon>
        <taxon>Tracheophyta</taxon>
        <taxon>Spermatophyta</taxon>
        <taxon>Magnoliopsida</taxon>
        <taxon>eudicotyledons</taxon>
        <taxon>Gunneridae</taxon>
        <taxon>Pentapetalae</taxon>
        <taxon>rosids</taxon>
        <taxon>malvids</taxon>
        <taxon>Brassicales</taxon>
        <taxon>Brassicaceae</taxon>
        <taxon>Arabideae</taxon>
        <taxon>Arabis</taxon>
    </lineage>
</organism>
<evidence type="ECO:0000256" key="2">
    <source>
        <dbReference type="ARBA" id="ARBA00006787"/>
    </source>
</evidence>
<keyword evidence="4" id="KW-0560">Oxidoreductase</keyword>
<evidence type="ECO:0008006" key="8">
    <source>
        <dbReference type="Google" id="ProtNLM"/>
    </source>
</evidence>
<evidence type="ECO:0000256" key="3">
    <source>
        <dbReference type="ARBA" id="ARBA00022723"/>
    </source>
</evidence>
<comment type="cofactor">
    <cofactor evidence="1">
        <name>Fe(2+)</name>
        <dbReference type="ChEBI" id="CHEBI:29033"/>
    </cofactor>
</comment>
<dbReference type="GO" id="GO:0009570">
    <property type="term" value="C:chloroplast stroma"/>
    <property type="evidence" value="ECO:0007669"/>
    <property type="project" value="TreeGrafter"/>
</dbReference>
<proteinExistence type="inferred from homology"/>
<dbReference type="PANTHER" id="PTHR10543:SF101">
    <property type="entry name" value="9-CIS-EPOXYCAROTENOID DIOXYGENASE NCED6, CHLOROPLASTIC"/>
    <property type="match status" value="1"/>
</dbReference>
<keyword evidence="3" id="KW-0479">Metal-binding</keyword>
<keyword evidence="4" id="KW-0223">Dioxygenase</keyword>
<dbReference type="InterPro" id="IPR004294">
    <property type="entry name" value="Carotenoid_Oase"/>
</dbReference>
<protein>
    <recommendedName>
        <fullName evidence="8">9-cis-epoxycarotenoid dioxygenase</fullName>
    </recommendedName>
</protein>
<evidence type="ECO:0000313" key="6">
    <source>
        <dbReference type="EMBL" id="VVA98497.1"/>
    </source>
</evidence>
<dbReference type="AlphaFoldDB" id="A0A565BA34"/>
<name>A0A565BA34_9BRAS</name>
<keyword evidence="7" id="KW-1185">Reference proteome</keyword>
<evidence type="ECO:0000256" key="4">
    <source>
        <dbReference type="ARBA" id="ARBA00022964"/>
    </source>
</evidence>
<comment type="similarity">
    <text evidence="2">Belongs to the carotenoid oxygenase family.</text>
</comment>
<dbReference type="GO" id="GO:0046872">
    <property type="term" value="F:metal ion binding"/>
    <property type="evidence" value="ECO:0007669"/>
    <property type="project" value="UniProtKB-KW"/>
</dbReference>
<dbReference type="PANTHER" id="PTHR10543">
    <property type="entry name" value="BETA-CAROTENE DIOXYGENASE"/>
    <property type="match status" value="1"/>
</dbReference>
<sequence>MLDKTESSLIVPMEHNHPLPKSTDPTNGLEVVVEIPSCLRGVYIRNGANLMFPPLAGHHLFDGDGMIHAVKIGSDNRVSYSCRYTRTNRLVQETKLRRPVFPKPIGDVHGTRA</sequence>
<reference evidence="6" key="1">
    <citation type="submission" date="2019-07" db="EMBL/GenBank/DDBJ databases">
        <authorList>
            <person name="Dittberner H."/>
        </authorList>
    </citation>
    <scope>NUCLEOTIDE SEQUENCE [LARGE SCALE GENOMIC DNA]</scope>
</reference>
<dbReference type="GO" id="GO:0016121">
    <property type="term" value="P:carotene catabolic process"/>
    <property type="evidence" value="ECO:0007669"/>
    <property type="project" value="TreeGrafter"/>
</dbReference>
<dbReference type="Proteomes" id="UP000489600">
    <property type="component" value="Unassembled WGS sequence"/>
</dbReference>
<evidence type="ECO:0000256" key="5">
    <source>
        <dbReference type="ARBA" id="ARBA00023004"/>
    </source>
</evidence>
<evidence type="ECO:0000313" key="7">
    <source>
        <dbReference type="Proteomes" id="UP000489600"/>
    </source>
</evidence>
<gene>
    <name evidence="6" type="ORF">ANE_LOCUS8942</name>
</gene>
<dbReference type="Pfam" id="PF03055">
    <property type="entry name" value="RPE65"/>
    <property type="match status" value="1"/>
</dbReference>
<evidence type="ECO:0000256" key="1">
    <source>
        <dbReference type="ARBA" id="ARBA00001954"/>
    </source>
</evidence>
<comment type="caution">
    <text evidence="6">The sequence shown here is derived from an EMBL/GenBank/DDBJ whole genome shotgun (WGS) entry which is preliminary data.</text>
</comment>
<dbReference type="OrthoDB" id="1069523at2759"/>
<dbReference type="GO" id="GO:0010436">
    <property type="term" value="F:carotenoid dioxygenase activity"/>
    <property type="evidence" value="ECO:0007669"/>
    <property type="project" value="TreeGrafter"/>
</dbReference>
<keyword evidence="5" id="KW-0408">Iron</keyword>
<accession>A0A565BA34</accession>